<dbReference type="SUPFAM" id="SSF52540">
    <property type="entry name" value="P-loop containing nucleoside triphosphate hydrolases"/>
    <property type="match status" value="1"/>
</dbReference>
<dbReference type="OrthoDB" id="4729523at2759"/>
<dbReference type="InterPro" id="IPR027417">
    <property type="entry name" value="P-loop_NTPase"/>
</dbReference>
<dbReference type="PROSITE" id="PS00690">
    <property type="entry name" value="DEAH_ATP_HELICASE"/>
    <property type="match status" value="1"/>
</dbReference>
<dbReference type="GO" id="GO:0016787">
    <property type="term" value="F:hydrolase activity"/>
    <property type="evidence" value="ECO:0007669"/>
    <property type="project" value="UniProtKB-KW"/>
</dbReference>
<dbReference type="EMBL" id="WUBL01000041">
    <property type="protein sequence ID" value="KAF2969075.1"/>
    <property type="molecule type" value="Genomic_DNA"/>
</dbReference>
<accession>A0A7C8MVH3</accession>
<keyword evidence="3" id="KW-1185">Reference proteome</keyword>
<protein>
    <submittedName>
        <fullName evidence="2">Uncharacterized protein</fullName>
    </submittedName>
</protein>
<gene>
    <name evidence="2" type="ORF">GQX73_g4522</name>
</gene>
<keyword evidence="1" id="KW-0378">Hydrolase</keyword>
<proteinExistence type="predicted"/>
<organism evidence="2 3">
    <name type="scientific">Xylaria multiplex</name>
    <dbReference type="NCBI Taxonomy" id="323545"/>
    <lineage>
        <taxon>Eukaryota</taxon>
        <taxon>Fungi</taxon>
        <taxon>Dikarya</taxon>
        <taxon>Ascomycota</taxon>
        <taxon>Pezizomycotina</taxon>
        <taxon>Sordariomycetes</taxon>
        <taxon>Xylariomycetidae</taxon>
        <taxon>Xylariales</taxon>
        <taxon>Xylariaceae</taxon>
        <taxon>Xylaria</taxon>
    </lineage>
</organism>
<evidence type="ECO:0000313" key="2">
    <source>
        <dbReference type="EMBL" id="KAF2969075.1"/>
    </source>
</evidence>
<comment type="caution">
    <text evidence="2">The sequence shown here is derived from an EMBL/GenBank/DDBJ whole genome shotgun (WGS) entry which is preliminary data.</text>
</comment>
<evidence type="ECO:0000313" key="3">
    <source>
        <dbReference type="Proteomes" id="UP000481858"/>
    </source>
</evidence>
<dbReference type="Gene3D" id="3.40.50.300">
    <property type="entry name" value="P-loop containing nucleotide triphosphate hydrolases"/>
    <property type="match status" value="1"/>
</dbReference>
<reference evidence="2 3" key="1">
    <citation type="submission" date="2019-12" db="EMBL/GenBank/DDBJ databases">
        <title>Draft genome sequence of the ascomycete Xylaria multiplex DSM 110363.</title>
        <authorList>
            <person name="Buettner E."/>
            <person name="Kellner H."/>
        </authorList>
    </citation>
    <scope>NUCLEOTIDE SEQUENCE [LARGE SCALE GENOMIC DNA]</scope>
    <source>
        <strain evidence="2 3">DSM 110363</strain>
    </source>
</reference>
<dbReference type="InParanoid" id="A0A7C8MVH3"/>
<name>A0A7C8MVH3_9PEZI</name>
<evidence type="ECO:0000256" key="1">
    <source>
        <dbReference type="ARBA" id="ARBA00022801"/>
    </source>
</evidence>
<dbReference type="Proteomes" id="UP000481858">
    <property type="component" value="Unassembled WGS sequence"/>
</dbReference>
<dbReference type="InterPro" id="IPR002464">
    <property type="entry name" value="DNA/RNA_helicase_DEAH_CS"/>
</dbReference>
<sequence length="769" mass="86651">MAFDLGDEQLLQVAQQCVNSAEKHLFVVGPSRSGKSTRLPVILAALSGKRIVSVQPDGWAARYHAEWVQNSVTAGTFDGKRPSVGYYADHDDMPTDFIPQYDVNYMSYRWMYRMVVAINASEPHTGLDDDDYARASAAQKKQDLEDKRRQHGNLISHVILDEVHEQSVAHELGYLAVYAATCGALQPPIGVFEGTKIILATAYQDNTPFFYRFGLSKGEVTQQTITMETGLAPTTGNEIQERFLDEDDGNAALDEHSRAVRRARDILKANPNARILLFMDTKNSSRNIARQGGLKAIDLETESGRNQLASTQDSGVTILATPSFASRIPVEGITDVICSSSLLHPCLHPLLNREILSGLRHDLWHLTWAKNHLDRSCDSPTIHYMFPPSEHSKMCRASHPRWFFAGDLVDILLGLIRLCPEYALPNPTHELMRYKIPMIQGNRALRQLMVFPEMLEHVISTTQGLVPTISHYQISSSYRMPLMLKLVDRCGLDRRQAFFFGRLEDIMINDPQGVTNDRFVGMVAVAIAVFDESPILRQRDTENPDPNTTESFKRLQDVLYLGKYQDYTSDAWINAMVWMDIKQRAAISGGEITSYSGDYHPVRKFKVDRIPLLAAEAKLRLLARMIDLDEESQDALCDGSFLEEVREFNKRVDDKALMAVEIVWTAYFEAYQYNSVFVEMDGANLKVTDISTHRETGCDPKHLAINLSEQAFFAKRRGKFGFYATGSILLGRGILRSVTVIPLEIVRKIMEGSEDGLGIRNLHEHLKLS</sequence>
<dbReference type="AlphaFoldDB" id="A0A7C8MVH3"/>